<evidence type="ECO:0000256" key="6">
    <source>
        <dbReference type="ARBA" id="ARBA00023136"/>
    </source>
</evidence>
<feature type="repeat" description="Solcar" evidence="7">
    <location>
        <begin position="207"/>
        <end position="292"/>
    </location>
</feature>
<dbReference type="PRINTS" id="PR00926">
    <property type="entry name" value="MITOCARRIER"/>
</dbReference>
<feature type="repeat" description="Solcar" evidence="7">
    <location>
        <begin position="302"/>
        <end position="390"/>
    </location>
</feature>
<keyword evidence="6 7" id="KW-0472">Membrane</keyword>
<dbReference type="InterPro" id="IPR018108">
    <property type="entry name" value="MCP_transmembrane"/>
</dbReference>
<dbReference type="PANTHER" id="PTHR24089">
    <property type="entry name" value="SOLUTE CARRIER FAMILY 25"/>
    <property type="match status" value="1"/>
</dbReference>
<evidence type="ECO:0000256" key="9">
    <source>
        <dbReference type="SAM" id="SignalP"/>
    </source>
</evidence>
<feature type="chain" id="PRO_5031091949" description="Mitochondrial coenzyme A transporter SLC25A42" evidence="9">
    <location>
        <begin position="22"/>
        <end position="399"/>
    </location>
</feature>
<sequence>MCLSCLAGMVPFLALSAALNASTISRGKSSARLWMCITSRKSANDILPPSRANKDYLKALYLSKYSDSVMMSHGTVEAQGSVVITDDLTKLSSQTNPKSIESNVASNDSQNHNAPLSNTGIVVTSLTAGAIAGAAAKTTIAPLDRTKINFQAIKFLVRTYQQEGLISLWRGNSATMARIIPYSAIQFTAHEQWKRVLHIDMDKDKNTSPQLRFLAGSLAGVTSQSLTYPLDLARARMAVTHKEKYGTLKEVFVKTWIEEGPRAFYRGYLPTVLGVIPYAGVSFFTYDTLKKKYIDYTGNPTLNPAASLLFGAAAGMLGQSSSYPLDIVRRRMQTSPLTGTHYRTIFSTLKKVYRDEGIRRGFFKGLSMNWVKGPVAVGISFTTYDILKDFLRLSIIYRR</sequence>
<reference evidence="10" key="1">
    <citation type="submission" date="2020-11" db="EMBL/GenBank/DDBJ databases">
        <authorList>
            <person name="Tran Van P."/>
        </authorList>
    </citation>
    <scope>NUCLEOTIDE SEQUENCE</scope>
</reference>
<dbReference type="InterPro" id="IPR023395">
    <property type="entry name" value="MCP_dom_sf"/>
</dbReference>
<protein>
    <recommendedName>
        <fullName evidence="11">Mitochondrial coenzyme A transporter SLC25A42</fullName>
    </recommendedName>
</protein>
<dbReference type="EMBL" id="OC317739">
    <property type="protein sequence ID" value="CAD7398779.1"/>
    <property type="molecule type" value="Genomic_DNA"/>
</dbReference>
<evidence type="ECO:0000256" key="7">
    <source>
        <dbReference type="PROSITE-ProRule" id="PRU00282"/>
    </source>
</evidence>
<keyword evidence="3 8" id="KW-0813">Transport</keyword>
<evidence type="ECO:0000256" key="2">
    <source>
        <dbReference type="ARBA" id="ARBA00006375"/>
    </source>
</evidence>
<feature type="signal peptide" evidence="9">
    <location>
        <begin position="1"/>
        <end position="21"/>
    </location>
</feature>
<evidence type="ECO:0000256" key="4">
    <source>
        <dbReference type="ARBA" id="ARBA00022692"/>
    </source>
</evidence>
<proteinExistence type="inferred from homology"/>
<dbReference type="SUPFAM" id="SSF103506">
    <property type="entry name" value="Mitochondrial carrier"/>
    <property type="match status" value="1"/>
</dbReference>
<evidence type="ECO:0008006" key="11">
    <source>
        <dbReference type="Google" id="ProtNLM"/>
    </source>
</evidence>
<gene>
    <name evidence="10" type="ORF">TCEB3V08_LOCUS4659</name>
</gene>
<evidence type="ECO:0000256" key="3">
    <source>
        <dbReference type="ARBA" id="ARBA00022448"/>
    </source>
</evidence>
<keyword evidence="4 7" id="KW-0812">Transmembrane</keyword>
<evidence type="ECO:0000256" key="5">
    <source>
        <dbReference type="ARBA" id="ARBA00022737"/>
    </source>
</evidence>
<dbReference type="GO" id="GO:0055085">
    <property type="term" value="P:transmembrane transport"/>
    <property type="evidence" value="ECO:0007669"/>
    <property type="project" value="InterPro"/>
</dbReference>
<keyword evidence="5" id="KW-0677">Repeat</keyword>
<organism evidence="10">
    <name type="scientific">Timema cristinae</name>
    <name type="common">Walking stick</name>
    <dbReference type="NCBI Taxonomy" id="61476"/>
    <lineage>
        <taxon>Eukaryota</taxon>
        <taxon>Metazoa</taxon>
        <taxon>Ecdysozoa</taxon>
        <taxon>Arthropoda</taxon>
        <taxon>Hexapoda</taxon>
        <taxon>Insecta</taxon>
        <taxon>Pterygota</taxon>
        <taxon>Neoptera</taxon>
        <taxon>Polyneoptera</taxon>
        <taxon>Phasmatodea</taxon>
        <taxon>Timematodea</taxon>
        <taxon>Timematoidea</taxon>
        <taxon>Timematidae</taxon>
        <taxon>Timema</taxon>
    </lineage>
</organism>
<dbReference type="Gene3D" id="1.50.40.10">
    <property type="entry name" value="Mitochondrial carrier domain"/>
    <property type="match status" value="1"/>
</dbReference>
<accession>A0A7R9CNV8</accession>
<dbReference type="InterPro" id="IPR002067">
    <property type="entry name" value="MCP"/>
</dbReference>
<evidence type="ECO:0000256" key="8">
    <source>
        <dbReference type="RuleBase" id="RU000488"/>
    </source>
</evidence>
<evidence type="ECO:0000313" key="10">
    <source>
        <dbReference type="EMBL" id="CAD7398779.1"/>
    </source>
</evidence>
<dbReference type="GO" id="GO:0016020">
    <property type="term" value="C:membrane"/>
    <property type="evidence" value="ECO:0007669"/>
    <property type="project" value="UniProtKB-SubCell"/>
</dbReference>
<keyword evidence="9" id="KW-0732">Signal</keyword>
<dbReference type="AlphaFoldDB" id="A0A7R9CNV8"/>
<dbReference type="PROSITE" id="PS50920">
    <property type="entry name" value="SOLCAR"/>
    <property type="match status" value="3"/>
</dbReference>
<comment type="subcellular location">
    <subcellularLocation>
        <location evidence="1">Membrane</location>
        <topology evidence="1">Multi-pass membrane protein</topology>
    </subcellularLocation>
</comment>
<feature type="repeat" description="Solcar" evidence="7">
    <location>
        <begin position="120"/>
        <end position="196"/>
    </location>
</feature>
<name>A0A7R9CNV8_TIMCR</name>
<comment type="similarity">
    <text evidence="2 8">Belongs to the mitochondrial carrier (TC 2.A.29) family.</text>
</comment>
<dbReference type="Pfam" id="PF00153">
    <property type="entry name" value="Mito_carr"/>
    <property type="match status" value="3"/>
</dbReference>
<evidence type="ECO:0000256" key="1">
    <source>
        <dbReference type="ARBA" id="ARBA00004141"/>
    </source>
</evidence>